<evidence type="ECO:0000313" key="4">
    <source>
        <dbReference type="Proteomes" id="UP000703590"/>
    </source>
</evidence>
<dbReference type="InterPro" id="IPR001498">
    <property type="entry name" value="Impact_N"/>
</dbReference>
<dbReference type="InterPro" id="IPR023582">
    <property type="entry name" value="Impact"/>
</dbReference>
<evidence type="ECO:0000259" key="2">
    <source>
        <dbReference type="Pfam" id="PF01205"/>
    </source>
</evidence>
<sequence length="195" mass="21544">MQTLTEVANATLEIKKSTFHAYLVPFADFEMWREKLKSDHPKARHIVWAYRALNAYGQIVENQTDDGEPKGTSGPPALNALRGAQLIDAAVLVVRYFGGIKLGPGGLVRAYAGATNAAIDVAALVPFAPKRDVRFYVPYALVQRVEYWVEKEGCGTKERVFDATGATWTLALTKAQEEAFVSFTCAFEQEGLVWL</sequence>
<organism evidence="3 4">
    <name type="scientific">Sulfurospirillum tamanense</name>
    <dbReference type="NCBI Taxonomy" id="2813362"/>
    <lineage>
        <taxon>Bacteria</taxon>
        <taxon>Pseudomonadati</taxon>
        <taxon>Campylobacterota</taxon>
        <taxon>Epsilonproteobacteria</taxon>
        <taxon>Campylobacterales</taxon>
        <taxon>Sulfurospirillaceae</taxon>
        <taxon>Sulfurospirillum</taxon>
    </lineage>
</organism>
<dbReference type="SUPFAM" id="SSF54211">
    <property type="entry name" value="Ribosomal protein S5 domain 2-like"/>
    <property type="match status" value="1"/>
</dbReference>
<name>A0ABS2WUG7_9BACT</name>
<comment type="caution">
    <text evidence="3">The sequence shown here is derived from an EMBL/GenBank/DDBJ whole genome shotgun (WGS) entry which is preliminary data.</text>
</comment>
<dbReference type="PANTHER" id="PTHR16301:SF20">
    <property type="entry name" value="IMPACT FAMILY MEMBER YIGZ"/>
    <property type="match status" value="1"/>
</dbReference>
<reference evidence="3" key="2">
    <citation type="submission" date="2021-02" db="EMBL/GenBank/DDBJ databases">
        <authorList>
            <person name="Merkel A.Y."/>
        </authorList>
    </citation>
    <scope>NUCLEOTIDE SEQUENCE</scope>
    <source>
        <strain evidence="3">T05b</strain>
    </source>
</reference>
<keyword evidence="4" id="KW-1185">Reference proteome</keyword>
<dbReference type="EMBL" id="JAFHKK010000022">
    <property type="protein sequence ID" value="MBN2965018.1"/>
    <property type="molecule type" value="Genomic_DNA"/>
</dbReference>
<dbReference type="Proteomes" id="UP000703590">
    <property type="component" value="Unassembled WGS sequence"/>
</dbReference>
<comment type="similarity">
    <text evidence="1">Belongs to the IMPACT family.</text>
</comment>
<gene>
    <name evidence="3" type="ORF">JWV37_09520</name>
</gene>
<reference evidence="3" key="1">
    <citation type="submission" date="2021-02" db="EMBL/GenBank/DDBJ databases">
        <title>Sulfurospirillum tamanensis sp. nov.</title>
        <authorList>
            <person name="Frolova A."/>
            <person name="Merkel A."/>
            <person name="Slobodkin A."/>
        </authorList>
    </citation>
    <scope>NUCLEOTIDE SEQUENCE</scope>
    <source>
        <strain evidence="3">T05b</strain>
    </source>
</reference>
<feature type="domain" description="Impact N-terminal" evidence="2">
    <location>
        <begin position="15"/>
        <end position="119"/>
    </location>
</feature>
<evidence type="ECO:0000256" key="1">
    <source>
        <dbReference type="ARBA" id="ARBA00007665"/>
    </source>
</evidence>
<dbReference type="PANTHER" id="PTHR16301">
    <property type="entry name" value="IMPACT-RELATED"/>
    <property type="match status" value="1"/>
</dbReference>
<dbReference type="InterPro" id="IPR036956">
    <property type="entry name" value="Impact_N_sf"/>
</dbReference>
<dbReference type="Pfam" id="PF01205">
    <property type="entry name" value="Impact_N"/>
    <property type="match status" value="1"/>
</dbReference>
<dbReference type="InterPro" id="IPR020568">
    <property type="entry name" value="Ribosomal_Su5_D2-typ_SF"/>
</dbReference>
<protein>
    <submittedName>
        <fullName evidence="3">YigZ family protein</fullName>
    </submittedName>
</protein>
<dbReference type="Gene3D" id="3.30.230.30">
    <property type="entry name" value="Impact, N-terminal domain"/>
    <property type="match status" value="1"/>
</dbReference>
<proteinExistence type="inferred from homology"/>
<evidence type="ECO:0000313" key="3">
    <source>
        <dbReference type="EMBL" id="MBN2965018.1"/>
    </source>
</evidence>
<dbReference type="RefSeq" id="WP_205459566.1">
    <property type="nucleotide sequence ID" value="NZ_JAFHKK010000022.1"/>
</dbReference>
<accession>A0ABS2WUG7</accession>